<keyword evidence="2" id="KW-1185">Reference proteome</keyword>
<protein>
    <submittedName>
        <fullName evidence="1">Type IX secretion system membrane protein PorP/SprF</fullName>
    </submittedName>
</protein>
<dbReference type="Pfam" id="PF11751">
    <property type="entry name" value="PorP_SprF"/>
    <property type="match status" value="1"/>
</dbReference>
<dbReference type="Proteomes" id="UP000642920">
    <property type="component" value="Unassembled WGS sequence"/>
</dbReference>
<dbReference type="NCBIfam" id="TIGR03519">
    <property type="entry name" value="T9SS_PorP_fam"/>
    <property type="match status" value="1"/>
</dbReference>
<comment type="caution">
    <text evidence="1">The sequence shown here is derived from an EMBL/GenBank/DDBJ whole genome shotgun (WGS) entry which is preliminary data.</text>
</comment>
<sequence length="331" mass="36836">MICSMQQVSAQDPQFSQFYAAPLYLNPAFAGNTQMSRFGVNYRNQWPSISANFTTYSAYFDHYFDMINSGVGFIVLRDQEGQVGYRSTTVGAQYSYQLRLTEKLTFRPGVQVGVINTNLDFSRLTFADSFDPECQCFSNPTGESGAGSSKFIFDLSLGGVLYTENLWFGYSNYHLNQPNQSVVGTASVLNMRHSFHAGYKIPLKTGQGRPGYTRYGDERSITPTAQFKMQGPFRQLDLGVYSTLEPMVVGLQYRGIPFASANEGFSSAESLILILGYTYEKLSVGYSFDYTLSGLGIRSGGAHEISISYVLSLTDPRRPPADKLRIPCPKF</sequence>
<dbReference type="InterPro" id="IPR019861">
    <property type="entry name" value="PorP/SprF_Bacteroidetes"/>
</dbReference>
<evidence type="ECO:0000313" key="1">
    <source>
        <dbReference type="EMBL" id="MBL0764810.1"/>
    </source>
</evidence>
<dbReference type="AlphaFoldDB" id="A0A937DIA0"/>
<proteinExistence type="predicted"/>
<name>A0A937DIA0_9BACT</name>
<reference evidence="1" key="1">
    <citation type="submission" date="2021-01" db="EMBL/GenBank/DDBJ databases">
        <title>Marivirga sp. nov., isolated from intertidal surface sediments.</title>
        <authorList>
            <person name="Zhang M."/>
        </authorList>
    </citation>
    <scope>NUCLEOTIDE SEQUENCE</scope>
    <source>
        <strain evidence="1">SM1354</strain>
    </source>
</reference>
<accession>A0A937DIA0</accession>
<dbReference type="EMBL" id="JAERQG010000001">
    <property type="protein sequence ID" value="MBL0764810.1"/>
    <property type="molecule type" value="Genomic_DNA"/>
</dbReference>
<gene>
    <name evidence="1" type="ORF">JKP34_06075</name>
</gene>
<organism evidence="1 2">
    <name type="scientific">Marivirga atlantica</name>
    <dbReference type="NCBI Taxonomy" id="1548457"/>
    <lineage>
        <taxon>Bacteria</taxon>
        <taxon>Pseudomonadati</taxon>
        <taxon>Bacteroidota</taxon>
        <taxon>Cytophagia</taxon>
        <taxon>Cytophagales</taxon>
        <taxon>Marivirgaceae</taxon>
        <taxon>Marivirga</taxon>
    </lineage>
</organism>
<evidence type="ECO:0000313" key="2">
    <source>
        <dbReference type="Proteomes" id="UP000642920"/>
    </source>
</evidence>